<reference evidence="1 2" key="1">
    <citation type="submission" date="2024-10" db="EMBL/GenBank/DDBJ databases">
        <title>The Natural Products Discovery Center: Release of the First 8490 Sequenced Strains for Exploring Actinobacteria Biosynthetic Diversity.</title>
        <authorList>
            <person name="Kalkreuter E."/>
            <person name="Kautsar S.A."/>
            <person name="Yang D."/>
            <person name="Bader C.D."/>
            <person name="Teijaro C.N."/>
            <person name="Fluegel L."/>
            <person name="Davis C.M."/>
            <person name="Simpson J.R."/>
            <person name="Lauterbach L."/>
            <person name="Steele A.D."/>
            <person name="Gui C."/>
            <person name="Meng S."/>
            <person name="Li G."/>
            <person name="Viehrig K."/>
            <person name="Ye F."/>
            <person name="Su P."/>
            <person name="Kiefer A.F."/>
            <person name="Nichols A."/>
            <person name="Cepeda A.J."/>
            <person name="Yan W."/>
            <person name="Fan B."/>
            <person name="Jiang Y."/>
            <person name="Adhikari A."/>
            <person name="Zheng C.-J."/>
            <person name="Schuster L."/>
            <person name="Cowan T.M."/>
            <person name="Smanski M.J."/>
            <person name="Chevrette M.G."/>
            <person name="De Carvalho L.P.S."/>
            <person name="Shen B."/>
        </authorList>
    </citation>
    <scope>NUCLEOTIDE SEQUENCE [LARGE SCALE GENOMIC DNA]</scope>
    <source>
        <strain evidence="1 2">NPDC004045</strain>
    </source>
</reference>
<keyword evidence="2" id="KW-1185">Reference proteome</keyword>
<sequence length="236" mass="25500">MSEVTLTNLLDDAALLSLEHQLHLSEVAGERPWSVDLQGSGRFSFTGDQPIVAERLHLLGSAAPGPRSWLWAWANPSGYSEEVTGLARAVREFGVQHGIAELSEPEVPFDALPGAPEDPAQVVSIFMDAAKAVSGLWTSYNGPVGGGTRAAFVIEHPSFRLPAPDGPKVATLLQQGIQGLALSDHRRALHSYATKRGLGAQWDAEWTRLTITGPRLDATVLFDEYARVQRIDARMG</sequence>
<dbReference type="InterPro" id="IPR049249">
    <property type="entry name" value="DUF6882"/>
</dbReference>
<comment type="caution">
    <text evidence="1">The sequence shown here is derived from an EMBL/GenBank/DDBJ whole genome shotgun (WGS) entry which is preliminary data.</text>
</comment>
<evidence type="ECO:0000313" key="2">
    <source>
        <dbReference type="Proteomes" id="UP001601444"/>
    </source>
</evidence>
<protein>
    <submittedName>
        <fullName evidence="1">DUF6882 domain-containing protein</fullName>
    </submittedName>
</protein>
<dbReference type="Pfam" id="PF21813">
    <property type="entry name" value="DUF6882"/>
    <property type="match status" value="1"/>
</dbReference>
<gene>
    <name evidence="1" type="ORF">ACFYTF_18255</name>
</gene>
<evidence type="ECO:0000313" key="1">
    <source>
        <dbReference type="EMBL" id="MFF0544775.1"/>
    </source>
</evidence>
<dbReference type="Proteomes" id="UP001601444">
    <property type="component" value="Unassembled WGS sequence"/>
</dbReference>
<accession>A0ABW6PQT9</accession>
<dbReference type="RefSeq" id="WP_387701278.1">
    <property type="nucleotide sequence ID" value="NZ_JBIAMX010000010.1"/>
</dbReference>
<name>A0ABW6PQT9_9NOCA</name>
<proteinExistence type="predicted"/>
<dbReference type="EMBL" id="JBIAMX010000010">
    <property type="protein sequence ID" value="MFF0544775.1"/>
    <property type="molecule type" value="Genomic_DNA"/>
</dbReference>
<organism evidence="1 2">
    <name type="scientific">Nocardia thailandica</name>
    <dbReference type="NCBI Taxonomy" id="257275"/>
    <lineage>
        <taxon>Bacteria</taxon>
        <taxon>Bacillati</taxon>
        <taxon>Actinomycetota</taxon>
        <taxon>Actinomycetes</taxon>
        <taxon>Mycobacteriales</taxon>
        <taxon>Nocardiaceae</taxon>
        <taxon>Nocardia</taxon>
    </lineage>
</organism>